<evidence type="ECO:0000256" key="1">
    <source>
        <dbReference type="SAM" id="MobiDB-lite"/>
    </source>
</evidence>
<evidence type="ECO:0000313" key="3">
    <source>
        <dbReference type="Proteomes" id="UP000028682"/>
    </source>
</evidence>
<dbReference type="EMBL" id="CP009124">
    <property type="protein sequence ID" value="QNR95594.1"/>
    <property type="molecule type" value="Genomic_DNA"/>
</dbReference>
<gene>
    <name evidence="2" type="ORF">SLIV_12882</name>
</gene>
<protein>
    <recommendedName>
        <fullName evidence="4">Secreted protein</fullName>
    </recommendedName>
</protein>
<evidence type="ECO:0000313" key="2">
    <source>
        <dbReference type="EMBL" id="QNR95594.1"/>
    </source>
</evidence>
<dbReference type="Proteomes" id="UP000028682">
    <property type="component" value="Chromosome"/>
</dbReference>
<organism evidence="2 3">
    <name type="scientific">Streptomyces lividans TK24</name>
    <dbReference type="NCBI Taxonomy" id="457428"/>
    <lineage>
        <taxon>Bacteria</taxon>
        <taxon>Bacillati</taxon>
        <taxon>Actinomycetota</taxon>
        <taxon>Actinomycetes</taxon>
        <taxon>Kitasatosporales</taxon>
        <taxon>Streptomycetaceae</taxon>
        <taxon>Streptomyces</taxon>
    </lineage>
</organism>
<name>A0ABX6TU39_STRLI</name>
<feature type="compositionally biased region" description="Low complexity" evidence="1">
    <location>
        <begin position="8"/>
        <end position="19"/>
    </location>
</feature>
<reference evidence="3" key="1">
    <citation type="submission" date="2014-08" db="EMBL/GenBank/DDBJ databases">
        <title>Complete genome sequence of Streptomyces lividans TK24.</title>
        <authorList>
            <consortium name="StrepSynth"/>
            <person name="Ruckert C."/>
            <person name="Fridjonson O.H."/>
            <person name="Lambert C."/>
            <person name="van Wezel G.P."/>
            <person name="Bernaerts K."/>
            <person name="Anne J."/>
            <person name="Economou A."/>
            <person name="Kalinowski J."/>
        </authorList>
    </citation>
    <scope>NUCLEOTIDE SEQUENCE [LARGE SCALE GENOMIC DNA]</scope>
    <source>
        <strain evidence="3">TK24</strain>
    </source>
</reference>
<feature type="region of interest" description="Disordered" evidence="1">
    <location>
        <begin position="1"/>
        <end position="26"/>
    </location>
</feature>
<evidence type="ECO:0008006" key="4">
    <source>
        <dbReference type="Google" id="ProtNLM"/>
    </source>
</evidence>
<sequence>MRIAVSLAGGARRVPRAAGTGSGGAR</sequence>
<accession>A0ABX6TU39</accession>
<proteinExistence type="predicted"/>
<keyword evidence="3" id="KW-1185">Reference proteome</keyword>